<accession>A0ABQ2J4M6</accession>
<gene>
    <name evidence="2" type="ORF">GCM10012285_12570</name>
</gene>
<comment type="caution">
    <text evidence="2">The sequence shown here is derived from an EMBL/GenBank/DDBJ whole genome shotgun (WGS) entry which is preliminary data.</text>
</comment>
<feature type="region of interest" description="Disordered" evidence="1">
    <location>
        <begin position="79"/>
        <end position="125"/>
    </location>
</feature>
<feature type="region of interest" description="Disordered" evidence="1">
    <location>
        <begin position="1"/>
        <end position="57"/>
    </location>
</feature>
<evidence type="ECO:0000313" key="2">
    <source>
        <dbReference type="EMBL" id="GGN37623.1"/>
    </source>
</evidence>
<feature type="compositionally biased region" description="Basic and acidic residues" evidence="1">
    <location>
        <begin position="1"/>
        <end position="27"/>
    </location>
</feature>
<reference evidence="3" key="1">
    <citation type="journal article" date="2019" name="Int. J. Syst. Evol. Microbiol.">
        <title>The Global Catalogue of Microorganisms (GCM) 10K type strain sequencing project: providing services to taxonomists for standard genome sequencing and annotation.</title>
        <authorList>
            <consortium name="The Broad Institute Genomics Platform"/>
            <consortium name="The Broad Institute Genome Sequencing Center for Infectious Disease"/>
            <person name="Wu L."/>
            <person name="Ma J."/>
        </authorList>
    </citation>
    <scope>NUCLEOTIDE SEQUENCE [LARGE SCALE GENOMIC DNA]</scope>
    <source>
        <strain evidence="3">CGMCC 4.7323</strain>
    </source>
</reference>
<name>A0ABQ2J4M6_9ACTN</name>
<sequence length="125" mass="12475">MTYRGTDDEHRDRPGKAGKPRKAEAARIGHGGGGGRGGGGGQREGAGGPGARVVGRGGRAGDALVHVGVRVLVDVRVDVPSSPASGMRTPRRVGESGKGTARPLPHARTGGGGPPVFRGYPRGAG</sequence>
<evidence type="ECO:0000256" key="1">
    <source>
        <dbReference type="SAM" id="MobiDB-lite"/>
    </source>
</evidence>
<dbReference type="Proteomes" id="UP000600080">
    <property type="component" value="Unassembled WGS sequence"/>
</dbReference>
<dbReference type="EMBL" id="BMND01000003">
    <property type="protein sequence ID" value="GGN37623.1"/>
    <property type="molecule type" value="Genomic_DNA"/>
</dbReference>
<evidence type="ECO:0000313" key="3">
    <source>
        <dbReference type="Proteomes" id="UP000600080"/>
    </source>
</evidence>
<feature type="compositionally biased region" description="Gly residues" evidence="1">
    <location>
        <begin position="29"/>
        <end position="57"/>
    </location>
</feature>
<organism evidence="2 3">
    <name type="scientific">Streptomyces kronopolitis</name>
    <dbReference type="NCBI Taxonomy" id="1612435"/>
    <lineage>
        <taxon>Bacteria</taxon>
        <taxon>Bacillati</taxon>
        <taxon>Actinomycetota</taxon>
        <taxon>Actinomycetes</taxon>
        <taxon>Kitasatosporales</taxon>
        <taxon>Streptomycetaceae</taxon>
        <taxon>Streptomyces</taxon>
    </lineage>
</organism>
<protein>
    <submittedName>
        <fullName evidence="2">Uncharacterized protein</fullName>
    </submittedName>
</protein>
<keyword evidence="3" id="KW-1185">Reference proteome</keyword>
<proteinExistence type="predicted"/>